<organism evidence="1">
    <name type="scientific">Graphocephala atropunctata</name>
    <dbReference type="NCBI Taxonomy" id="36148"/>
    <lineage>
        <taxon>Eukaryota</taxon>
        <taxon>Metazoa</taxon>
        <taxon>Ecdysozoa</taxon>
        <taxon>Arthropoda</taxon>
        <taxon>Hexapoda</taxon>
        <taxon>Insecta</taxon>
        <taxon>Pterygota</taxon>
        <taxon>Neoptera</taxon>
        <taxon>Paraneoptera</taxon>
        <taxon>Hemiptera</taxon>
        <taxon>Auchenorrhyncha</taxon>
        <taxon>Membracoidea</taxon>
        <taxon>Cicadellidae</taxon>
        <taxon>Cicadellinae</taxon>
        <taxon>Cicadellini</taxon>
        <taxon>Graphocephala</taxon>
    </lineage>
</organism>
<feature type="non-terminal residue" evidence="1">
    <location>
        <position position="1"/>
    </location>
</feature>
<sequence>HSTQWIIKTNDLVSSGGEMTYSELSLTITLGLTVSYGPRVVIAINYAIDYVNNLPNLCVKWLQRYPYKFDSGIRAWVSFAVFKDTPNKTVCSSLVNRFGRQQFIKLGTNCVALRLSDPRGPLVLETA</sequence>
<accession>A0A1B6KKC7</accession>
<dbReference type="EMBL" id="GEBQ01028092">
    <property type="protein sequence ID" value="JAT11885.1"/>
    <property type="molecule type" value="Transcribed_RNA"/>
</dbReference>
<protein>
    <submittedName>
        <fullName evidence="1">Uncharacterized protein</fullName>
    </submittedName>
</protein>
<gene>
    <name evidence="1" type="ORF">g.54209</name>
</gene>
<proteinExistence type="predicted"/>
<reference evidence="1" key="1">
    <citation type="submission" date="2015-11" db="EMBL/GenBank/DDBJ databases">
        <title>De novo transcriptome assembly of four potential Pierce s Disease insect vectors from Arizona vineyards.</title>
        <authorList>
            <person name="Tassone E.E."/>
        </authorList>
    </citation>
    <scope>NUCLEOTIDE SEQUENCE</scope>
</reference>
<evidence type="ECO:0000313" key="1">
    <source>
        <dbReference type="EMBL" id="JAT11885.1"/>
    </source>
</evidence>
<name>A0A1B6KKC7_9HEMI</name>
<feature type="non-terminal residue" evidence="1">
    <location>
        <position position="127"/>
    </location>
</feature>
<dbReference type="AlphaFoldDB" id="A0A1B6KKC7"/>